<accession>G3B1D1</accession>
<proteinExistence type="inferred from homology"/>
<dbReference type="GO" id="GO:0070681">
    <property type="term" value="P:glutaminyl-tRNAGln biosynthesis via transamidation"/>
    <property type="evidence" value="ECO:0007669"/>
    <property type="project" value="UniProtKB-UniRule"/>
</dbReference>
<dbReference type="KEGG" id="cten:18249420"/>
<dbReference type="NCBIfam" id="NF004012">
    <property type="entry name" value="PRK05477.1-2"/>
    <property type="match status" value="1"/>
</dbReference>
<dbReference type="EC" id="6.3.5.-" evidence="8"/>
<dbReference type="GO" id="GO:0050567">
    <property type="term" value="F:glutaminyl-tRNA synthase (glutamine-hydrolyzing) activity"/>
    <property type="evidence" value="ECO:0007669"/>
    <property type="project" value="UniProtKB-UniRule"/>
</dbReference>
<dbReference type="Pfam" id="PF02637">
    <property type="entry name" value="GatB_Yqey"/>
    <property type="match status" value="1"/>
</dbReference>
<dbReference type="Proteomes" id="UP000000707">
    <property type="component" value="Unassembled WGS sequence"/>
</dbReference>
<dbReference type="HOGENOM" id="CLU_019240_4_0_1"/>
<evidence type="ECO:0000256" key="8">
    <source>
        <dbReference type="HAMAP-Rule" id="MF_03147"/>
    </source>
</evidence>
<evidence type="ECO:0000256" key="5">
    <source>
        <dbReference type="ARBA" id="ARBA00022917"/>
    </source>
</evidence>
<evidence type="ECO:0000313" key="11">
    <source>
        <dbReference type="Proteomes" id="UP000000707"/>
    </source>
</evidence>
<keyword evidence="5 8" id="KW-0648">Protein biosynthesis</keyword>
<keyword evidence="6 8" id="KW-0496">Mitochondrion</keyword>
<dbReference type="InterPro" id="IPR003789">
    <property type="entry name" value="Asn/Gln_tRNA_amidoTrase-B-like"/>
</dbReference>
<dbReference type="EMBL" id="GL996515">
    <property type="protein sequence ID" value="EGV64941.1"/>
    <property type="molecule type" value="Genomic_DNA"/>
</dbReference>
<dbReference type="RefSeq" id="XP_006685747.1">
    <property type="nucleotide sequence ID" value="XM_006685684.1"/>
</dbReference>
<dbReference type="GeneID" id="18249420"/>
<dbReference type="InterPro" id="IPR023168">
    <property type="entry name" value="GatB_Yqey_C_2"/>
</dbReference>
<keyword evidence="3 8" id="KW-0547">Nucleotide-binding</keyword>
<dbReference type="OrthoDB" id="1722066at2759"/>
<evidence type="ECO:0000259" key="9">
    <source>
        <dbReference type="SMART" id="SM00845"/>
    </source>
</evidence>
<keyword evidence="11" id="KW-1185">Reference proteome</keyword>
<feature type="domain" description="Asn/Gln amidotransferase" evidence="9">
    <location>
        <begin position="346"/>
        <end position="499"/>
    </location>
</feature>
<evidence type="ECO:0000256" key="7">
    <source>
        <dbReference type="ARBA" id="ARBA00047913"/>
    </source>
</evidence>
<comment type="catalytic activity">
    <reaction evidence="7 8">
        <text>L-glutamyl-tRNA(Gln) + L-glutamine + ATP + H2O = L-glutaminyl-tRNA(Gln) + L-glutamate + ADP + phosphate + H(+)</text>
        <dbReference type="Rhea" id="RHEA:17521"/>
        <dbReference type="Rhea" id="RHEA-COMP:9681"/>
        <dbReference type="Rhea" id="RHEA-COMP:9684"/>
        <dbReference type="ChEBI" id="CHEBI:15377"/>
        <dbReference type="ChEBI" id="CHEBI:15378"/>
        <dbReference type="ChEBI" id="CHEBI:29985"/>
        <dbReference type="ChEBI" id="CHEBI:30616"/>
        <dbReference type="ChEBI" id="CHEBI:43474"/>
        <dbReference type="ChEBI" id="CHEBI:58359"/>
        <dbReference type="ChEBI" id="CHEBI:78520"/>
        <dbReference type="ChEBI" id="CHEBI:78521"/>
        <dbReference type="ChEBI" id="CHEBI:456216"/>
    </reaction>
</comment>
<dbReference type="AlphaFoldDB" id="G3B1D1"/>
<evidence type="ECO:0000256" key="6">
    <source>
        <dbReference type="ARBA" id="ARBA00023128"/>
    </source>
</evidence>
<comment type="function">
    <text evidence="8">Allows the formation of correctly charged Gln-tRNA(Gln) through the transamidation of misacylated Glu-tRNA(Gln) in the mitochondria. The reaction takes place in the presence of glutamine and ATP through an activated gamma-phospho-Glu-tRNA(Gln).</text>
</comment>
<comment type="similarity">
    <text evidence="1 8">Belongs to the GatB/GatE family. GatB subfamily.</text>
</comment>
<dbReference type="Gene3D" id="1.10.10.410">
    <property type="match status" value="1"/>
</dbReference>
<dbReference type="GO" id="GO:0030956">
    <property type="term" value="C:glutamyl-tRNA(Gln) amidotransferase complex"/>
    <property type="evidence" value="ECO:0007669"/>
    <property type="project" value="UniProtKB-UniRule"/>
</dbReference>
<dbReference type="STRING" id="590646.G3B1D1"/>
<dbReference type="InterPro" id="IPR017959">
    <property type="entry name" value="Asn/Gln-tRNA_amidoTrfase_suB/E"/>
</dbReference>
<dbReference type="NCBIfam" id="TIGR00133">
    <property type="entry name" value="gatB"/>
    <property type="match status" value="1"/>
</dbReference>
<evidence type="ECO:0000256" key="4">
    <source>
        <dbReference type="ARBA" id="ARBA00022840"/>
    </source>
</evidence>
<comment type="subcellular location">
    <subcellularLocation>
        <location evidence="8">Mitochondrion</location>
    </subcellularLocation>
</comment>
<dbReference type="SMART" id="SM00845">
    <property type="entry name" value="GatB_Yqey"/>
    <property type="match status" value="1"/>
</dbReference>
<dbReference type="SUPFAM" id="SSF89095">
    <property type="entry name" value="GatB/YqeY motif"/>
    <property type="match status" value="1"/>
</dbReference>
<protein>
    <recommendedName>
        <fullName evidence="8">Glutamyl-tRNA(Gln) amidotransferase subunit B, mitochondrial</fullName>
        <shortName evidence="8">Glu-AdT subunit B</shortName>
        <ecNumber evidence="8">6.3.5.-</ecNumber>
    </recommendedName>
</protein>
<comment type="subunit">
    <text evidence="8">Subunit of the heterotrimeric GatFAB amidotransferase (AdT) complex, composed of A, B and F subunits.</text>
</comment>
<dbReference type="GO" id="GO:0032543">
    <property type="term" value="P:mitochondrial translation"/>
    <property type="evidence" value="ECO:0007669"/>
    <property type="project" value="UniProtKB-UniRule"/>
</dbReference>
<evidence type="ECO:0000313" key="10">
    <source>
        <dbReference type="EMBL" id="EGV64941.1"/>
    </source>
</evidence>
<dbReference type="Pfam" id="PF02934">
    <property type="entry name" value="GatB_N"/>
    <property type="match status" value="1"/>
</dbReference>
<dbReference type="HAMAP" id="MF_00121">
    <property type="entry name" value="GatB"/>
    <property type="match status" value="1"/>
</dbReference>
<dbReference type="eggNOG" id="KOG2438">
    <property type="taxonomic scope" value="Eukaryota"/>
</dbReference>
<dbReference type="PANTHER" id="PTHR11659:SF0">
    <property type="entry name" value="GLUTAMYL-TRNA(GLN) AMIDOTRANSFERASE SUBUNIT B, MITOCHONDRIAL"/>
    <property type="match status" value="1"/>
</dbReference>
<dbReference type="GO" id="GO:0005739">
    <property type="term" value="C:mitochondrion"/>
    <property type="evidence" value="ECO:0007669"/>
    <property type="project" value="UniProtKB-SubCell"/>
</dbReference>
<dbReference type="PANTHER" id="PTHR11659">
    <property type="entry name" value="GLUTAMYL-TRNA GLN AMIDOTRANSFERASE SUBUNIT B MITOCHONDRIAL AND PROKARYOTIC PET112-RELATED"/>
    <property type="match status" value="1"/>
</dbReference>
<evidence type="ECO:0000256" key="3">
    <source>
        <dbReference type="ARBA" id="ARBA00022741"/>
    </source>
</evidence>
<dbReference type="InterPro" id="IPR014746">
    <property type="entry name" value="Gln_synth/guanido_kin_cat_dom"/>
</dbReference>
<gene>
    <name evidence="8" type="primary">PET112</name>
    <name evidence="10" type="ORF">CANTEDRAFT_130102</name>
</gene>
<dbReference type="InterPro" id="IPR006075">
    <property type="entry name" value="Asn/Gln-tRNA_Trfase_suB/E_cat"/>
</dbReference>
<evidence type="ECO:0000256" key="2">
    <source>
        <dbReference type="ARBA" id="ARBA00022598"/>
    </source>
</evidence>
<keyword evidence="2 8" id="KW-0436">Ligase</keyword>
<sequence length="500" mass="56782">MLTKRLLSTTSAGLFQFDPLYRFKCGLEIHTQLKTRYKLFSLSPTSFNSEPNSKISYFDIAIPGTQPKLNPEALLLALKLSTALGCQIQPKSRFDRKHYFYPDQPLGYQITQFYHPLAKHGEFKLTQRYDNLEKDKTINIQQIQIEQDTGKIIYDKHDGLIKIDLNRANVPLIELITDPDFENLAQIKSFLKKYQLLVKHLDICTGDLETGAIRVDVNVSVNGGNRVEIKNLGSTGEIQDAVIYEYTRQISELQQSRVIQQETRGWNGKETVRSRSKEDAVDYRYFPDSELPIINLDSQIGQDIAKTLPEFPDQLMANLVESPYKLELKHARFLVEIPELLKYYQDLFSILTAHKVPAKQINNWFIHEVLGAFNKLDISVDPQILPSSTLAELILKVKNDAITLTVARTVLSTLIAIPGSSIDQIIKENGLAKPQVDSTDMDQAVTELCQDIVDRNPDVVEKIRNGKKNSVNYLLGLAMKETKGKVGSKLFLQKFQALIK</sequence>
<dbReference type="SUPFAM" id="SSF55931">
    <property type="entry name" value="Glutamine synthetase/guanido kinase"/>
    <property type="match status" value="1"/>
</dbReference>
<organism evidence="11">
    <name type="scientific">Candida tenuis (strain ATCC 10573 / BCRC 21748 / CBS 615 / JCM 9827 / NBRC 10315 / NRRL Y-1498 / VKM Y-70)</name>
    <name type="common">Yeast</name>
    <name type="synonym">Yamadazyma tenuis</name>
    <dbReference type="NCBI Taxonomy" id="590646"/>
    <lineage>
        <taxon>Eukaryota</taxon>
        <taxon>Fungi</taxon>
        <taxon>Dikarya</taxon>
        <taxon>Ascomycota</taxon>
        <taxon>Saccharomycotina</taxon>
        <taxon>Pichiomycetes</taxon>
        <taxon>Debaryomycetaceae</taxon>
        <taxon>Yamadazyma</taxon>
    </lineage>
</organism>
<dbReference type="InterPro" id="IPR018027">
    <property type="entry name" value="Asn/Gln_amidotransferase"/>
</dbReference>
<evidence type="ECO:0000256" key="1">
    <source>
        <dbReference type="ARBA" id="ARBA00005306"/>
    </source>
</evidence>
<dbReference type="InterPro" id="IPR004413">
    <property type="entry name" value="GatB"/>
</dbReference>
<dbReference type="PROSITE" id="PS01234">
    <property type="entry name" value="GATB"/>
    <property type="match status" value="1"/>
</dbReference>
<dbReference type="InterPro" id="IPR017958">
    <property type="entry name" value="Gln-tRNA_amidoTrfase_suB_CS"/>
</dbReference>
<reference evidence="10 11" key="1">
    <citation type="journal article" date="2011" name="Proc. Natl. Acad. Sci. U.S.A.">
        <title>Comparative genomics of xylose-fermenting fungi for enhanced biofuel production.</title>
        <authorList>
            <person name="Wohlbach D.J."/>
            <person name="Kuo A."/>
            <person name="Sato T.K."/>
            <person name="Potts K.M."/>
            <person name="Salamov A.A."/>
            <person name="LaButti K.M."/>
            <person name="Sun H."/>
            <person name="Clum A."/>
            <person name="Pangilinan J.L."/>
            <person name="Lindquist E.A."/>
            <person name="Lucas S."/>
            <person name="Lapidus A."/>
            <person name="Jin M."/>
            <person name="Gunawan C."/>
            <person name="Balan V."/>
            <person name="Dale B.E."/>
            <person name="Jeffries T.W."/>
            <person name="Zinkel R."/>
            <person name="Barry K.W."/>
            <person name="Grigoriev I.V."/>
            <person name="Gasch A.P."/>
        </authorList>
    </citation>
    <scope>NUCLEOTIDE SEQUENCE [LARGE SCALE GENOMIC DNA]</scope>
    <source>
        <strain evidence="11">ATCC 10573 / BCRC 21748 / CBS 615 / JCM 9827 / NBRC 10315 / NRRL Y-1498 / VKM Y-70</strain>
    </source>
</reference>
<dbReference type="GO" id="GO:0005524">
    <property type="term" value="F:ATP binding"/>
    <property type="evidence" value="ECO:0007669"/>
    <property type="project" value="UniProtKB-KW"/>
</dbReference>
<keyword evidence="4 8" id="KW-0067">ATP-binding</keyword>
<name>G3B1D1_CANTC</name>